<dbReference type="EMBL" id="PYMJ01000011">
    <property type="protein sequence ID" value="PSU48129.1"/>
    <property type="molecule type" value="Genomic_DNA"/>
</dbReference>
<accession>A0A2T3JGP4</accession>
<keyword evidence="1" id="KW-0732">Signal</keyword>
<feature type="domain" description="Thioredoxin-like fold" evidence="2">
    <location>
        <begin position="95"/>
        <end position="238"/>
    </location>
</feature>
<name>A0A2T3JGP4_9GAMM</name>
<evidence type="ECO:0000313" key="5">
    <source>
        <dbReference type="Proteomes" id="UP000240987"/>
    </source>
</evidence>
<organism evidence="4 5">
    <name type="scientific">Photobacterium frigidiphilum</name>
    <dbReference type="NCBI Taxonomy" id="264736"/>
    <lineage>
        <taxon>Bacteria</taxon>
        <taxon>Pseudomonadati</taxon>
        <taxon>Pseudomonadota</taxon>
        <taxon>Gammaproteobacteria</taxon>
        <taxon>Vibrionales</taxon>
        <taxon>Vibrionaceae</taxon>
        <taxon>Photobacterium</taxon>
    </lineage>
</organism>
<dbReference type="Pfam" id="PF18312">
    <property type="entry name" value="ScsC_N"/>
    <property type="match status" value="1"/>
</dbReference>
<proteinExistence type="predicted"/>
<dbReference type="Proteomes" id="UP000240987">
    <property type="component" value="Unassembled WGS sequence"/>
</dbReference>
<feature type="domain" description="Copper resistance protein ScsC N-terminal" evidence="3">
    <location>
        <begin position="42"/>
        <end position="74"/>
    </location>
</feature>
<reference evidence="4 5" key="1">
    <citation type="submission" date="2018-01" db="EMBL/GenBank/DDBJ databases">
        <title>Whole genome sequencing of Histamine producing bacteria.</title>
        <authorList>
            <person name="Butler K."/>
        </authorList>
    </citation>
    <scope>NUCLEOTIDE SEQUENCE [LARGE SCALE GENOMIC DNA]</scope>
    <source>
        <strain evidence="4 5">JCM 12947</strain>
    </source>
</reference>
<dbReference type="InterPro" id="IPR036249">
    <property type="entry name" value="Thioredoxin-like_sf"/>
</dbReference>
<evidence type="ECO:0000313" key="4">
    <source>
        <dbReference type="EMBL" id="PSU48129.1"/>
    </source>
</evidence>
<dbReference type="Pfam" id="PF13462">
    <property type="entry name" value="Thioredoxin_4"/>
    <property type="match status" value="1"/>
</dbReference>
<evidence type="ECO:0000256" key="1">
    <source>
        <dbReference type="SAM" id="SignalP"/>
    </source>
</evidence>
<dbReference type="Gene3D" id="3.40.30.10">
    <property type="entry name" value="Glutaredoxin"/>
    <property type="match status" value="1"/>
</dbReference>
<protein>
    <submittedName>
        <fullName evidence="4">Disulfide bond formation protein DsbA</fullName>
    </submittedName>
</protein>
<feature type="chain" id="PRO_5015549317" evidence="1">
    <location>
        <begin position="29"/>
        <end position="272"/>
    </location>
</feature>
<dbReference type="InterPro" id="IPR041205">
    <property type="entry name" value="ScsC_N"/>
</dbReference>
<evidence type="ECO:0000259" key="2">
    <source>
        <dbReference type="Pfam" id="PF13462"/>
    </source>
</evidence>
<dbReference type="InterPro" id="IPR012336">
    <property type="entry name" value="Thioredoxin-like_fold"/>
</dbReference>
<comment type="caution">
    <text evidence="4">The sequence shown here is derived from an EMBL/GenBank/DDBJ whole genome shotgun (WGS) entry which is preliminary data.</text>
</comment>
<evidence type="ECO:0000259" key="3">
    <source>
        <dbReference type="Pfam" id="PF18312"/>
    </source>
</evidence>
<feature type="signal peptide" evidence="1">
    <location>
        <begin position="1"/>
        <end position="28"/>
    </location>
</feature>
<dbReference type="SUPFAM" id="SSF52833">
    <property type="entry name" value="Thioredoxin-like"/>
    <property type="match status" value="1"/>
</dbReference>
<gene>
    <name evidence="4" type="ORF">C9J12_13010</name>
</gene>
<dbReference type="AlphaFoldDB" id="A0A2T3JGP4"/>
<dbReference type="OrthoDB" id="9780340at2"/>
<sequence length="272" mass="29403">MVKRMTKQKLALLLASVVTGATVTSAFAANTTNTASSFSAAQQEEIGKIAMEYLVNNPEVLIDASMELKAREDAKQNALRVSEAVKQKNALLNDKETPFEGNANGDVAIVKFLDYQCSYCIKSSPIVDAILAKNSDAKLLIKNFPILAKRSKLSDTAARVSLEVFKQQGEKGFAIYHQGIMQLGLDGEKLTEVNIQALVKKSGATVDLAQLEEWSPELMKTMKLAQDLRFSGTPAYVVMPVKGANEQNTTVLGGYVEEATLQAAVALAKQQG</sequence>
<keyword evidence="5" id="KW-1185">Reference proteome</keyword>